<dbReference type="AlphaFoldDB" id="A0A7R7IDI5"/>
<name>A0A7R7IDI5_9FIRM</name>
<dbReference type="PROSITE" id="PS51257">
    <property type="entry name" value="PROKAR_LIPOPROTEIN"/>
    <property type="match status" value="1"/>
</dbReference>
<organism evidence="1 2">
    <name type="scientific">Anaeromicropila herbilytica</name>
    <dbReference type="NCBI Taxonomy" id="2785025"/>
    <lineage>
        <taxon>Bacteria</taxon>
        <taxon>Bacillati</taxon>
        <taxon>Bacillota</taxon>
        <taxon>Clostridia</taxon>
        <taxon>Lachnospirales</taxon>
        <taxon>Lachnospiraceae</taxon>
        <taxon>Anaeromicropila</taxon>
    </lineage>
</organism>
<evidence type="ECO:0000313" key="2">
    <source>
        <dbReference type="Proteomes" id="UP000595897"/>
    </source>
</evidence>
<dbReference type="RefSeq" id="WP_271712148.1">
    <property type="nucleotide sequence ID" value="NZ_AP024169.1"/>
</dbReference>
<dbReference type="Proteomes" id="UP000595897">
    <property type="component" value="Chromosome"/>
</dbReference>
<gene>
    <name evidence="1" type="ORF">bsdtb5_22910</name>
</gene>
<proteinExistence type="predicted"/>
<accession>A0A7R7IDI5</accession>
<dbReference type="KEGG" id="ahb:bsdtb5_22910"/>
<keyword evidence="2" id="KW-1185">Reference proteome</keyword>
<reference evidence="1 2" key="1">
    <citation type="submission" date="2020-11" db="EMBL/GenBank/DDBJ databases">
        <title>Draft genome sequencing of a Lachnospiraceae strain isolated from anoxic soil subjected to BSD treatment.</title>
        <authorList>
            <person name="Uek A."/>
            <person name="Tonouchi A."/>
        </authorList>
    </citation>
    <scope>NUCLEOTIDE SEQUENCE [LARGE SCALE GENOMIC DNA]</scope>
    <source>
        <strain evidence="1 2">TB5</strain>
    </source>
</reference>
<evidence type="ECO:0000313" key="1">
    <source>
        <dbReference type="EMBL" id="BCN30996.1"/>
    </source>
</evidence>
<sequence length="168" mass="19568">MKKLIPFFILIFIITACNKSIDSEEYKGKTLSIGVIGLAPEVQEKEIIDFDEIKFSDIENKNIISKYDAVIITEENLSEASKPIYKAIYKKSKIPFFFIKSKKSYIPFTEDDISYDDALDFNNGEYATGILYSDKKLKWWTYGLYNDVENRDNIEDVYTRIFQTISDN</sequence>
<protein>
    <recommendedName>
        <fullName evidence="3">Lipoprotein</fullName>
    </recommendedName>
</protein>
<evidence type="ECO:0008006" key="3">
    <source>
        <dbReference type="Google" id="ProtNLM"/>
    </source>
</evidence>
<dbReference type="EMBL" id="AP024169">
    <property type="protein sequence ID" value="BCN30996.1"/>
    <property type="molecule type" value="Genomic_DNA"/>
</dbReference>